<dbReference type="InterPro" id="IPR004389">
    <property type="entry name" value="Ribosomal_uL18_bac-type"/>
</dbReference>
<dbReference type="eggNOG" id="COG0256">
    <property type="taxonomic scope" value="Bacteria"/>
</dbReference>
<organism evidence="8 9">
    <name type="scientific">Candidatus Endolissoclinum faulkneri L2</name>
    <dbReference type="NCBI Taxonomy" id="1193729"/>
    <lineage>
        <taxon>Bacteria</taxon>
        <taxon>Pseudomonadati</taxon>
        <taxon>Pseudomonadota</taxon>
        <taxon>Alphaproteobacteria</taxon>
        <taxon>Rhodospirillales</taxon>
        <taxon>Rhodospirillaceae</taxon>
        <taxon>Candidatus Endolissoclinum</taxon>
    </lineage>
</organism>
<evidence type="ECO:0000256" key="1">
    <source>
        <dbReference type="ARBA" id="ARBA00007116"/>
    </source>
</evidence>
<comment type="subunit">
    <text evidence="7">Part of the 50S ribosomal subunit; part of the 5S rRNA/L5/L18/L25 subcomplex. Contacts the 5S and 23S rRNAs.</text>
</comment>
<dbReference type="InterPro" id="IPR057268">
    <property type="entry name" value="Ribosomal_L18"/>
</dbReference>
<evidence type="ECO:0000256" key="7">
    <source>
        <dbReference type="HAMAP-Rule" id="MF_01337"/>
    </source>
</evidence>
<dbReference type="HAMAP" id="MF_01337_B">
    <property type="entry name" value="Ribosomal_uL18_B"/>
    <property type="match status" value="1"/>
</dbReference>
<dbReference type="PANTHER" id="PTHR12899:SF3">
    <property type="entry name" value="LARGE RIBOSOMAL SUBUNIT PROTEIN UL18M"/>
    <property type="match status" value="1"/>
</dbReference>
<keyword evidence="9" id="KW-1185">Reference proteome</keyword>
<dbReference type="KEGG" id="thal:A1OE_220"/>
<dbReference type="InterPro" id="IPR005484">
    <property type="entry name" value="Ribosomal_uL18_bac/plant/anim"/>
</dbReference>
<sequence>MRLSLLRKVKRNREFSMLSAGEMFKRRKMRNRARINRTAGGRKRLSVFRSSKNIYAQIINLVDGNTIVSASSIDKELKGRLKTGADKTAAQAVGRLLALRGIEKGLRDVVFDRGGYIYHGRVKSLADAARKFGLKF</sequence>
<protein>
    <recommendedName>
        <fullName evidence="6 7">Large ribosomal subunit protein uL18</fullName>
    </recommendedName>
</protein>
<dbReference type="AlphaFoldDB" id="K7YLR1"/>
<evidence type="ECO:0000313" key="8">
    <source>
        <dbReference type="EMBL" id="AFX98422.1"/>
    </source>
</evidence>
<dbReference type="GO" id="GO:0006412">
    <property type="term" value="P:translation"/>
    <property type="evidence" value="ECO:0007669"/>
    <property type="project" value="UniProtKB-UniRule"/>
</dbReference>
<dbReference type="Gene3D" id="3.30.420.100">
    <property type="match status" value="1"/>
</dbReference>
<evidence type="ECO:0000256" key="4">
    <source>
        <dbReference type="ARBA" id="ARBA00022980"/>
    </source>
</evidence>
<dbReference type="Pfam" id="PF00861">
    <property type="entry name" value="Ribosomal_L18p"/>
    <property type="match status" value="1"/>
</dbReference>
<reference evidence="8 9" key="1">
    <citation type="journal article" date="2012" name="Proc. Natl. Acad. Sci. U.S.A.">
        <title>Genome streamlining and chemical defense in a coral reef symbiosis.</title>
        <authorList>
            <person name="Kwan J.C."/>
            <person name="Donia M.S."/>
            <person name="Han A.W."/>
            <person name="Hirose E."/>
            <person name="Haygood M.G."/>
            <person name="Schmidt E.W."/>
        </authorList>
    </citation>
    <scope>NUCLEOTIDE SEQUENCE [LARGE SCALE GENOMIC DNA]</scope>
    <source>
        <strain evidence="8 9">L2</strain>
    </source>
</reference>
<evidence type="ECO:0000256" key="6">
    <source>
        <dbReference type="ARBA" id="ARBA00035197"/>
    </source>
</evidence>
<dbReference type="NCBIfam" id="TIGR00060">
    <property type="entry name" value="L18_bact"/>
    <property type="match status" value="1"/>
</dbReference>
<keyword evidence="5 7" id="KW-0687">Ribonucleoprotein</keyword>
<comment type="similarity">
    <text evidence="1 7">Belongs to the universal ribosomal protein uL18 family.</text>
</comment>
<dbReference type="PANTHER" id="PTHR12899">
    <property type="entry name" value="39S RIBOSOMAL PROTEIN L18, MITOCHONDRIAL"/>
    <property type="match status" value="1"/>
</dbReference>
<proteinExistence type="inferred from homology"/>
<dbReference type="CDD" id="cd00432">
    <property type="entry name" value="Ribosomal_L18_L5e"/>
    <property type="match status" value="1"/>
</dbReference>
<dbReference type="SUPFAM" id="SSF53137">
    <property type="entry name" value="Translational machinery components"/>
    <property type="match status" value="1"/>
</dbReference>
<keyword evidence="3 7" id="KW-0694">RNA-binding</keyword>
<evidence type="ECO:0000313" key="9">
    <source>
        <dbReference type="Proteomes" id="UP000010077"/>
    </source>
</evidence>
<dbReference type="GO" id="GO:0022625">
    <property type="term" value="C:cytosolic large ribosomal subunit"/>
    <property type="evidence" value="ECO:0007669"/>
    <property type="project" value="TreeGrafter"/>
</dbReference>
<gene>
    <name evidence="7 8" type="primary">rplR</name>
    <name evidence="8" type="ORF">A1OE_220</name>
</gene>
<dbReference type="GO" id="GO:0008097">
    <property type="term" value="F:5S rRNA binding"/>
    <property type="evidence" value="ECO:0007669"/>
    <property type="project" value="TreeGrafter"/>
</dbReference>
<evidence type="ECO:0000256" key="2">
    <source>
        <dbReference type="ARBA" id="ARBA00022730"/>
    </source>
</evidence>
<dbReference type="Proteomes" id="UP000010077">
    <property type="component" value="Chromosome"/>
</dbReference>
<dbReference type="GO" id="GO:0003735">
    <property type="term" value="F:structural constituent of ribosome"/>
    <property type="evidence" value="ECO:0007669"/>
    <property type="project" value="InterPro"/>
</dbReference>
<comment type="function">
    <text evidence="7">This is one of the proteins that bind and probably mediate the attachment of the 5S RNA into the large ribosomal subunit, where it forms part of the central protuberance.</text>
</comment>
<dbReference type="HOGENOM" id="CLU_098841_0_1_5"/>
<evidence type="ECO:0000256" key="3">
    <source>
        <dbReference type="ARBA" id="ARBA00022884"/>
    </source>
</evidence>
<dbReference type="EMBL" id="CP003539">
    <property type="protein sequence ID" value="AFX98422.1"/>
    <property type="molecule type" value="Genomic_DNA"/>
</dbReference>
<keyword evidence="4 7" id="KW-0689">Ribosomal protein</keyword>
<dbReference type="FunFam" id="3.30.420.100:FF:000001">
    <property type="entry name" value="50S ribosomal protein L18"/>
    <property type="match status" value="1"/>
</dbReference>
<dbReference type="STRING" id="1193729.A1OE_220"/>
<name>K7YLR1_9PROT</name>
<keyword evidence="2 7" id="KW-0699">rRNA-binding</keyword>
<evidence type="ECO:0000256" key="5">
    <source>
        <dbReference type="ARBA" id="ARBA00023274"/>
    </source>
</evidence>
<accession>K7YLR1</accession>
<dbReference type="PATRIC" id="fig|1193729.4.peg.124"/>